<evidence type="ECO:0000313" key="5">
    <source>
        <dbReference type="EMBL" id="OGJ02491.1"/>
    </source>
</evidence>
<dbReference type="Pfam" id="PF03575">
    <property type="entry name" value="Peptidase_S51"/>
    <property type="match status" value="1"/>
</dbReference>
<dbReference type="PANTHER" id="PTHR20842">
    <property type="entry name" value="PROTEASE S51 ALPHA-ASPARTYL DIPEPTIDASE"/>
    <property type="match status" value="1"/>
</dbReference>
<dbReference type="AlphaFoldDB" id="A0A1F6Y7Y8"/>
<evidence type="ECO:0000313" key="6">
    <source>
        <dbReference type="Proteomes" id="UP000178645"/>
    </source>
</evidence>
<comment type="caution">
    <text evidence="5">The sequence shown here is derived from an EMBL/GenBank/DDBJ whole genome shotgun (WGS) entry which is preliminary data.</text>
</comment>
<sequence>MKLLLTSDGITNPSIAKALFGLIGKKPEETSLAFIPTAVNVAKGDKGWFVEALHQLHGLGLKYLDIVDISAMPKNIWLPRLESADVLFFCGGNSSHLMRWIKESGLRKILPNLLEKKVYASLSAGSTITAPDLALSKKEHRTEYANSFGYNSEDALNLVDFYTQSHLNSPNYPERTEEKLKELAKNFKGTIYALDYNSVLKVTDGKVEIISEGKYLKL</sequence>
<dbReference type="InterPro" id="IPR005320">
    <property type="entry name" value="Peptidase_S51"/>
</dbReference>
<keyword evidence="4" id="KW-0720">Serine protease</keyword>
<evidence type="ECO:0000256" key="1">
    <source>
        <dbReference type="ARBA" id="ARBA00006534"/>
    </source>
</evidence>
<evidence type="ECO:0000256" key="2">
    <source>
        <dbReference type="ARBA" id="ARBA00022670"/>
    </source>
</evidence>
<reference evidence="5 6" key="1">
    <citation type="journal article" date="2016" name="Nat. Commun.">
        <title>Thousands of microbial genomes shed light on interconnected biogeochemical processes in an aquifer system.</title>
        <authorList>
            <person name="Anantharaman K."/>
            <person name="Brown C.T."/>
            <person name="Hug L.A."/>
            <person name="Sharon I."/>
            <person name="Castelle C.J."/>
            <person name="Probst A.J."/>
            <person name="Thomas B.C."/>
            <person name="Singh A."/>
            <person name="Wilkins M.J."/>
            <person name="Karaoz U."/>
            <person name="Brodie E.L."/>
            <person name="Williams K.H."/>
            <person name="Hubbard S.S."/>
            <person name="Banfield J.F."/>
        </authorList>
    </citation>
    <scope>NUCLEOTIDE SEQUENCE [LARGE SCALE GENOMIC DNA]</scope>
</reference>
<name>A0A1F6Y7Y8_9BACT</name>
<keyword evidence="3" id="KW-0378">Hydrolase</keyword>
<accession>A0A1F6Y7Y8</accession>
<dbReference type="InterPro" id="IPR029062">
    <property type="entry name" value="Class_I_gatase-like"/>
</dbReference>
<evidence type="ECO:0000256" key="3">
    <source>
        <dbReference type="ARBA" id="ARBA00022801"/>
    </source>
</evidence>
<proteinExistence type="inferred from homology"/>
<dbReference type="GO" id="GO:0008236">
    <property type="term" value="F:serine-type peptidase activity"/>
    <property type="evidence" value="ECO:0007669"/>
    <property type="project" value="UniProtKB-KW"/>
</dbReference>
<protein>
    <recommendedName>
        <fullName evidence="7">Peptidase S51</fullName>
    </recommendedName>
</protein>
<dbReference type="PANTHER" id="PTHR20842:SF0">
    <property type="entry name" value="ALPHA-ASPARTYL DIPEPTIDASE"/>
    <property type="match status" value="1"/>
</dbReference>
<dbReference type="EMBL" id="MFVU01000001">
    <property type="protein sequence ID" value="OGJ02491.1"/>
    <property type="molecule type" value="Genomic_DNA"/>
</dbReference>
<dbReference type="Gene3D" id="3.40.50.880">
    <property type="match status" value="1"/>
</dbReference>
<evidence type="ECO:0008006" key="7">
    <source>
        <dbReference type="Google" id="ProtNLM"/>
    </source>
</evidence>
<dbReference type="Proteomes" id="UP000178645">
    <property type="component" value="Unassembled WGS sequence"/>
</dbReference>
<keyword evidence="2" id="KW-0645">Protease</keyword>
<gene>
    <name evidence="5" type="ORF">A3G53_01180</name>
</gene>
<dbReference type="SUPFAM" id="SSF52317">
    <property type="entry name" value="Class I glutamine amidotransferase-like"/>
    <property type="match status" value="1"/>
</dbReference>
<comment type="similarity">
    <text evidence="1">Belongs to the peptidase S51 family.</text>
</comment>
<evidence type="ECO:0000256" key="4">
    <source>
        <dbReference type="ARBA" id="ARBA00022825"/>
    </source>
</evidence>
<dbReference type="GO" id="GO:0006508">
    <property type="term" value="P:proteolysis"/>
    <property type="evidence" value="ECO:0007669"/>
    <property type="project" value="UniProtKB-KW"/>
</dbReference>
<organism evidence="5 6">
    <name type="scientific">Candidatus Nomurabacteria bacterium RIFCSPLOWO2_12_FULL_44_11</name>
    <dbReference type="NCBI Taxonomy" id="1801796"/>
    <lineage>
        <taxon>Bacteria</taxon>
        <taxon>Candidatus Nomuraibacteriota</taxon>
    </lineage>
</organism>